<dbReference type="InterPro" id="IPR008978">
    <property type="entry name" value="HSP20-like_chaperone"/>
</dbReference>
<dbReference type="Proteomes" id="UP000663903">
    <property type="component" value="Chromosome"/>
</dbReference>
<feature type="domain" description="SHSP" evidence="3">
    <location>
        <begin position="29"/>
        <end position="126"/>
    </location>
</feature>
<evidence type="ECO:0000313" key="4">
    <source>
        <dbReference type="EMBL" id="QTD46774.1"/>
    </source>
</evidence>
<gene>
    <name evidence="4" type="ORF">J1M35_07850</name>
</gene>
<dbReference type="Gene3D" id="2.60.40.790">
    <property type="match status" value="1"/>
</dbReference>
<sequence length="126" mass="13617">MIFTATTTPAARRSVYAPALRSLDRFLDDALTAARQGTTQFKDEGAHWSLAIDVPGVSREQLSIAIEGQNVTVETVEGAPRQYKKRYELAQDIDAAASQAKLENGVLTLTLTKLQPASKATTLQIG</sequence>
<accession>A0A975H4E3</accession>
<comment type="similarity">
    <text evidence="1 2">Belongs to the small heat shock protein (HSP20) family.</text>
</comment>
<protein>
    <submittedName>
        <fullName evidence="4">Hsp20/alpha crystallin family protein</fullName>
    </submittedName>
</protein>
<dbReference type="InterPro" id="IPR002068">
    <property type="entry name" value="A-crystallin/Hsp20_dom"/>
</dbReference>
<dbReference type="Pfam" id="PF00011">
    <property type="entry name" value="HSP20"/>
    <property type="match status" value="1"/>
</dbReference>
<evidence type="ECO:0000256" key="2">
    <source>
        <dbReference type="RuleBase" id="RU003616"/>
    </source>
</evidence>
<evidence type="ECO:0000256" key="1">
    <source>
        <dbReference type="PROSITE-ProRule" id="PRU00285"/>
    </source>
</evidence>
<dbReference type="EMBL" id="CP071796">
    <property type="protein sequence ID" value="QTD46774.1"/>
    <property type="molecule type" value="Genomic_DNA"/>
</dbReference>
<dbReference type="AlphaFoldDB" id="A0A975H4E3"/>
<dbReference type="PROSITE" id="PS01031">
    <property type="entry name" value="SHSP"/>
    <property type="match status" value="1"/>
</dbReference>
<proteinExistence type="inferred from homology"/>
<evidence type="ECO:0000313" key="5">
    <source>
        <dbReference type="Proteomes" id="UP000663903"/>
    </source>
</evidence>
<keyword evidence="5" id="KW-1185">Reference proteome</keyword>
<dbReference type="SUPFAM" id="SSF49764">
    <property type="entry name" value="HSP20-like chaperones"/>
    <property type="match status" value="1"/>
</dbReference>
<dbReference type="CDD" id="cd00298">
    <property type="entry name" value="ACD_sHsps_p23-like"/>
    <property type="match status" value="1"/>
</dbReference>
<dbReference type="RefSeq" id="WP_208010673.1">
    <property type="nucleotide sequence ID" value="NZ_CP071796.1"/>
</dbReference>
<organism evidence="4 5">
    <name type="scientific">Ottowia testudinis</name>
    <dbReference type="NCBI Taxonomy" id="2816950"/>
    <lineage>
        <taxon>Bacteria</taxon>
        <taxon>Pseudomonadati</taxon>
        <taxon>Pseudomonadota</taxon>
        <taxon>Betaproteobacteria</taxon>
        <taxon>Burkholderiales</taxon>
        <taxon>Comamonadaceae</taxon>
        <taxon>Ottowia</taxon>
    </lineage>
</organism>
<reference evidence="4" key="1">
    <citation type="submission" date="2021-03" db="EMBL/GenBank/DDBJ databases">
        <title>Ottowia sp. 27C isolated from the cloaca of a Giant Asian pond turtle (Heosemys grandis).</title>
        <authorList>
            <person name="Spergser J."/>
            <person name="Busse H.-J."/>
        </authorList>
    </citation>
    <scope>NUCLEOTIDE SEQUENCE</scope>
    <source>
        <strain evidence="4">27C</strain>
    </source>
</reference>
<name>A0A975H4E3_9BURK</name>
<evidence type="ECO:0000259" key="3">
    <source>
        <dbReference type="PROSITE" id="PS01031"/>
    </source>
</evidence>
<dbReference type="KEGG" id="otd:J1M35_07850"/>